<dbReference type="EMBL" id="UINC01020294">
    <property type="protein sequence ID" value="SVA85355.1"/>
    <property type="molecule type" value="Genomic_DNA"/>
</dbReference>
<sequence>MDYGINWLSECCDSYPILEVDESTIPYGGATGFCGHCLDTTGFYNPDYIGVDFEYSEDGE</sequence>
<accession>A0A381Z7V3</accession>
<dbReference type="AlphaFoldDB" id="A0A381Z7V3"/>
<name>A0A381Z7V3_9ZZZZ</name>
<evidence type="ECO:0000313" key="1">
    <source>
        <dbReference type="EMBL" id="SVA85355.1"/>
    </source>
</evidence>
<gene>
    <name evidence="1" type="ORF">METZ01_LOCUS138209</name>
</gene>
<organism evidence="1">
    <name type="scientific">marine metagenome</name>
    <dbReference type="NCBI Taxonomy" id="408172"/>
    <lineage>
        <taxon>unclassified sequences</taxon>
        <taxon>metagenomes</taxon>
        <taxon>ecological metagenomes</taxon>
    </lineage>
</organism>
<protein>
    <submittedName>
        <fullName evidence="1">Uncharacterized protein</fullName>
    </submittedName>
</protein>
<reference evidence="1" key="1">
    <citation type="submission" date="2018-05" db="EMBL/GenBank/DDBJ databases">
        <authorList>
            <person name="Lanie J.A."/>
            <person name="Ng W.-L."/>
            <person name="Kazmierczak K.M."/>
            <person name="Andrzejewski T.M."/>
            <person name="Davidsen T.M."/>
            <person name="Wayne K.J."/>
            <person name="Tettelin H."/>
            <person name="Glass J.I."/>
            <person name="Rusch D."/>
            <person name="Podicherti R."/>
            <person name="Tsui H.-C.T."/>
            <person name="Winkler M.E."/>
        </authorList>
    </citation>
    <scope>NUCLEOTIDE SEQUENCE</scope>
</reference>
<proteinExistence type="predicted"/>